<feature type="chain" id="PRO_5022755325" evidence="1">
    <location>
        <begin position="20"/>
        <end position="67"/>
    </location>
</feature>
<protein>
    <submittedName>
        <fullName evidence="2">Uncharacterized protein</fullName>
    </submittedName>
</protein>
<evidence type="ECO:0000256" key="1">
    <source>
        <dbReference type="SAM" id="SignalP"/>
    </source>
</evidence>
<evidence type="ECO:0000313" key="3">
    <source>
        <dbReference type="Proteomes" id="UP000324222"/>
    </source>
</evidence>
<organism evidence="2 3">
    <name type="scientific">Portunus trituberculatus</name>
    <name type="common">Swimming crab</name>
    <name type="synonym">Neptunus trituberculatus</name>
    <dbReference type="NCBI Taxonomy" id="210409"/>
    <lineage>
        <taxon>Eukaryota</taxon>
        <taxon>Metazoa</taxon>
        <taxon>Ecdysozoa</taxon>
        <taxon>Arthropoda</taxon>
        <taxon>Crustacea</taxon>
        <taxon>Multicrustacea</taxon>
        <taxon>Malacostraca</taxon>
        <taxon>Eumalacostraca</taxon>
        <taxon>Eucarida</taxon>
        <taxon>Decapoda</taxon>
        <taxon>Pleocyemata</taxon>
        <taxon>Brachyura</taxon>
        <taxon>Eubrachyura</taxon>
        <taxon>Portunoidea</taxon>
        <taxon>Portunidae</taxon>
        <taxon>Portuninae</taxon>
        <taxon>Portunus</taxon>
    </lineage>
</organism>
<feature type="signal peptide" evidence="1">
    <location>
        <begin position="1"/>
        <end position="19"/>
    </location>
</feature>
<accession>A0A5B7KC73</accession>
<keyword evidence="1" id="KW-0732">Signal</keyword>
<comment type="caution">
    <text evidence="2">The sequence shown here is derived from an EMBL/GenBank/DDBJ whole genome shotgun (WGS) entry which is preliminary data.</text>
</comment>
<dbReference type="AlphaFoldDB" id="A0A5B7KC73"/>
<name>A0A5B7KC73_PORTR</name>
<dbReference type="EMBL" id="VSRR010130286">
    <property type="protein sequence ID" value="MPD02185.1"/>
    <property type="molecule type" value="Genomic_DNA"/>
</dbReference>
<proteinExistence type="predicted"/>
<keyword evidence="3" id="KW-1185">Reference proteome</keyword>
<sequence length="67" mass="7297">MAAHALLATLLTQALVTHAAPQGFQTEVPYYGYFDYDYSADVEAQEALLAETTSTPAALHHLEPMTE</sequence>
<reference evidence="2 3" key="1">
    <citation type="submission" date="2019-05" db="EMBL/GenBank/DDBJ databases">
        <title>Another draft genome of Portunus trituberculatus and its Hox gene families provides insights of decapod evolution.</title>
        <authorList>
            <person name="Jeong J.-H."/>
            <person name="Song I."/>
            <person name="Kim S."/>
            <person name="Choi T."/>
            <person name="Kim D."/>
            <person name="Ryu S."/>
            <person name="Kim W."/>
        </authorList>
    </citation>
    <scope>NUCLEOTIDE SEQUENCE [LARGE SCALE GENOMIC DNA]</scope>
    <source>
        <tissue evidence="2">Muscle</tissue>
    </source>
</reference>
<dbReference type="Proteomes" id="UP000324222">
    <property type="component" value="Unassembled WGS sequence"/>
</dbReference>
<evidence type="ECO:0000313" key="2">
    <source>
        <dbReference type="EMBL" id="MPD02185.1"/>
    </source>
</evidence>
<gene>
    <name evidence="2" type="ORF">E2C01_097748</name>
</gene>